<accession>D4BC19</accession>
<dbReference type="Proteomes" id="UP000003880">
    <property type="component" value="Unassembled WGS sequence"/>
</dbReference>
<reference evidence="2 3" key="1">
    <citation type="submission" date="2010-02" db="EMBL/GenBank/DDBJ databases">
        <authorList>
            <person name="Weinstock G."/>
            <person name="Sodergren E."/>
            <person name="Clifton S."/>
            <person name="Fulton L."/>
            <person name="Fulton B."/>
            <person name="Courtney L."/>
            <person name="Fronick C."/>
            <person name="Harrison M."/>
            <person name="Strong C."/>
            <person name="Farmer C."/>
            <person name="Delahaunty K."/>
            <person name="Markovic C."/>
            <person name="Hall O."/>
            <person name="Minx P."/>
            <person name="Tomlinson C."/>
            <person name="Mitreva M."/>
            <person name="Nelson J."/>
            <person name="Hou S."/>
            <person name="Wollam A."/>
            <person name="Pepin K.H."/>
            <person name="Johnson M."/>
            <person name="Bhonagiri V."/>
            <person name="Zhang X."/>
            <person name="Suruliraj S."/>
            <person name="Warren W."/>
            <person name="Chinwalla A."/>
            <person name="Mardis E.R."/>
            <person name="Wilson R.K."/>
        </authorList>
    </citation>
    <scope>NUCLEOTIDE SEQUENCE [LARGE SCALE GENOMIC DNA]</scope>
    <source>
        <strain evidence="2 3">ATCC 29220</strain>
    </source>
</reference>
<evidence type="ECO:0000313" key="3">
    <source>
        <dbReference type="Proteomes" id="UP000003880"/>
    </source>
</evidence>
<evidence type="ECO:0000256" key="1">
    <source>
        <dbReference type="SAM" id="MobiDB-lite"/>
    </source>
</evidence>
<name>D4BC19_9ENTR</name>
<organism evidence="2 3">
    <name type="scientific">Citrobacter youngae ATCC 29220</name>
    <dbReference type="NCBI Taxonomy" id="500640"/>
    <lineage>
        <taxon>Bacteria</taxon>
        <taxon>Pseudomonadati</taxon>
        <taxon>Pseudomonadota</taxon>
        <taxon>Gammaproteobacteria</taxon>
        <taxon>Enterobacterales</taxon>
        <taxon>Enterobacteriaceae</taxon>
        <taxon>Citrobacter</taxon>
        <taxon>Citrobacter freundii complex</taxon>
    </lineage>
</organism>
<feature type="region of interest" description="Disordered" evidence="1">
    <location>
        <begin position="77"/>
        <end position="96"/>
    </location>
</feature>
<dbReference type="AlphaFoldDB" id="D4BC19"/>
<gene>
    <name evidence="2" type="ORF">CIT292_07962</name>
</gene>
<dbReference type="HOGENOM" id="CLU_2488846_0_0_6"/>
<evidence type="ECO:0000313" key="2">
    <source>
        <dbReference type="EMBL" id="EFE08638.1"/>
    </source>
</evidence>
<proteinExistence type="predicted"/>
<comment type="caution">
    <text evidence="2">The sequence shown here is derived from an EMBL/GenBank/DDBJ whole genome shotgun (WGS) entry which is preliminary data.</text>
</comment>
<sequence>MVVRITLRVPKRFTSQAEHRMPLIEPIESPNNTAPISAVEMERISRMAGVRVAQEAINNPGKKKNVKSAQVRRLKALRDEMPVMNSSQTKEGRRQH</sequence>
<dbReference type="EMBL" id="ABWL02000007">
    <property type="protein sequence ID" value="EFE08638.1"/>
    <property type="molecule type" value="Genomic_DNA"/>
</dbReference>
<protein>
    <submittedName>
        <fullName evidence="2">Uncharacterized protein</fullName>
    </submittedName>
</protein>